<name>A0AAP0QJB6_9ROSI</name>
<gene>
    <name evidence="1" type="ORF">WN944_019295</name>
</gene>
<accession>A0AAP0QJB6</accession>
<evidence type="ECO:0000313" key="2">
    <source>
        <dbReference type="Proteomes" id="UP001428341"/>
    </source>
</evidence>
<keyword evidence="2" id="KW-1185">Reference proteome</keyword>
<evidence type="ECO:0000313" key="1">
    <source>
        <dbReference type="EMBL" id="KAK9187896.1"/>
    </source>
</evidence>
<reference evidence="1 2" key="1">
    <citation type="submission" date="2024-05" db="EMBL/GenBank/DDBJ databases">
        <title>Haplotype-resolved chromosome-level genome assembly of Huyou (Citrus changshanensis).</title>
        <authorList>
            <person name="Miao C."/>
            <person name="Chen W."/>
            <person name="Wu Y."/>
            <person name="Wang L."/>
            <person name="Zhao S."/>
            <person name="Grierson D."/>
            <person name="Xu C."/>
            <person name="Chen K."/>
        </authorList>
    </citation>
    <scope>NUCLEOTIDE SEQUENCE [LARGE SCALE GENOMIC DNA]</scope>
    <source>
        <strain evidence="1">01-14</strain>
        <tissue evidence="1">Leaf</tissue>
    </source>
</reference>
<sequence>MGQVARGTARHEHVSVRHMAYRATHTSWTGLRILGIAYNTARYDPLGHDTCARPGPMQKNLTRSGTVQSTCWTLSERAVRGLCEPLVGSSILQAKLEARQFARSESVFRRAPKEFRVDPKKLRDKAQRNEVLIRKAKELHLSSYVLTCAYVYVFLVKATGEEGDATVMLYVEADCRS</sequence>
<dbReference type="AlphaFoldDB" id="A0AAP0QJB6"/>
<comment type="caution">
    <text evidence="1">The sequence shown here is derived from an EMBL/GenBank/DDBJ whole genome shotgun (WGS) entry which is preliminary data.</text>
</comment>
<proteinExistence type="predicted"/>
<organism evidence="1 2">
    <name type="scientific">Citrus x changshan-huyou</name>
    <dbReference type="NCBI Taxonomy" id="2935761"/>
    <lineage>
        <taxon>Eukaryota</taxon>
        <taxon>Viridiplantae</taxon>
        <taxon>Streptophyta</taxon>
        <taxon>Embryophyta</taxon>
        <taxon>Tracheophyta</taxon>
        <taxon>Spermatophyta</taxon>
        <taxon>Magnoliopsida</taxon>
        <taxon>eudicotyledons</taxon>
        <taxon>Gunneridae</taxon>
        <taxon>Pentapetalae</taxon>
        <taxon>rosids</taxon>
        <taxon>malvids</taxon>
        <taxon>Sapindales</taxon>
        <taxon>Rutaceae</taxon>
        <taxon>Aurantioideae</taxon>
        <taxon>Citrus</taxon>
    </lineage>
</organism>
<dbReference type="EMBL" id="JBCGBO010000007">
    <property type="protein sequence ID" value="KAK9187896.1"/>
    <property type="molecule type" value="Genomic_DNA"/>
</dbReference>
<protein>
    <submittedName>
        <fullName evidence="1">Uncharacterized protein</fullName>
    </submittedName>
</protein>
<dbReference type="Proteomes" id="UP001428341">
    <property type="component" value="Unassembled WGS sequence"/>
</dbReference>